<evidence type="ECO:0000313" key="4">
    <source>
        <dbReference type="Proteomes" id="UP001215280"/>
    </source>
</evidence>
<dbReference type="AlphaFoldDB" id="A0AAD7MKX4"/>
<organism evidence="3 4">
    <name type="scientific">Mycena maculata</name>
    <dbReference type="NCBI Taxonomy" id="230809"/>
    <lineage>
        <taxon>Eukaryota</taxon>
        <taxon>Fungi</taxon>
        <taxon>Dikarya</taxon>
        <taxon>Basidiomycota</taxon>
        <taxon>Agaricomycotina</taxon>
        <taxon>Agaricomycetes</taxon>
        <taxon>Agaricomycetidae</taxon>
        <taxon>Agaricales</taxon>
        <taxon>Marasmiineae</taxon>
        <taxon>Mycenaceae</taxon>
        <taxon>Mycena</taxon>
    </lineage>
</organism>
<dbReference type="Pfam" id="PF18758">
    <property type="entry name" value="KDZ"/>
    <property type="match status" value="1"/>
</dbReference>
<accession>A0AAD7MKX4</accession>
<keyword evidence="4" id="KW-1185">Reference proteome</keyword>
<sequence length="1026" mass="115617">MQLYTFCGGRDAYLREMLRRESCMDPSTDPVCRVCRNAEVACNIRCRTCFGDDLVCDACCVARHAHNPFHHVAKWNGRFFERHTLKELGLRIQLGHPVGETCPEPLCAHRDFIVLHDNGIHKVNLDLCDCEMAALAGPPEIQMMRAGLFPATEDKPRTCATFECLNTFLASTLQAKTTMYDFYAMLEKLTDNTGKKLPKRYHAFLLMCRKYRHLLMLKRGGQGHDPTGVEGTQAGDLAVLCPCCPHPGINLPEGWENTPVEDQFLYILFLALDACFRLKQRLVSSEVKDPALGIGWSYLVESAPYREYLRGCTDQKEMNTCSGLAALDHANTKFSRGYSSTGVGMGVCARHEFVQANGVGDLQKGERYVNMDYIFASILRHKDHRLLKIISYDIVCQWWRNLKARLKKLHPIVRIVVAMQLWCFVIPKMHIHSHTLACQLAYSLNLVPGSAQTDGEGIERPWAHIGAVAGSTQEMGPGAREDVLSCHWGNWNWQNNLGRSSASSFSGAVAEYAAQLEGFTSFSMLQQDRVRAWGEIIEKFEADPQHAWNPYELPVRGISEAQVLLQFEEEDAARVANGVPGIHTVSPASFVAAALEVEDKHTHLHYQTSGMSAWTTAQKIDIVALRRELGKNVRRLRKLQATYTPASIVMLNTRPIPADNEEELPIEEEPLFLPSALTAEQRSVEPVKGLAVIEDALRDAQCSTTLQLLHRQLNVKARLLNYKRLHARHQGPNTRARTTVERNEIKIRLHSEKYQMAWEAKRQLAGGDLAKVGWRLLMAEDVRCMEDAAELARGADKRMAQEARRREREAALHAAGELLPLTEVEQAAESERVARGGENVREVSWIWTVAGTVGSDAELEDGMCFVRLGMGISDSGLPAALRIEWSKAYAQTRWWREEQRLLGEETRRLPVFLEFWARQWEDRAAAIPVGEWDATHAEGAMAYALRQAEMFRDIVARAEITRTEVKMGRGKRRIRVVEEDDLMDGRGRDVESEEEDGWGEDEEELAQVRGDVSDDEFVLGGGQDDD</sequence>
<feature type="compositionally biased region" description="Acidic residues" evidence="1">
    <location>
        <begin position="1013"/>
        <end position="1026"/>
    </location>
</feature>
<proteinExistence type="predicted"/>
<evidence type="ECO:0000259" key="2">
    <source>
        <dbReference type="Pfam" id="PF18803"/>
    </source>
</evidence>
<dbReference type="PANTHER" id="PTHR33104">
    <property type="entry name" value="SI:DKEY-29D5.2"/>
    <property type="match status" value="1"/>
</dbReference>
<gene>
    <name evidence="3" type="ORF">DFH07DRAFT_760616</name>
</gene>
<comment type="caution">
    <text evidence="3">The sequence shown here is derived from an EMBL/GenBank/DDBJ whole genome shotgun (WGS) entry which is preliminary data.</text>
</comment>
<dbReference type="InterPro" id="IPR040521">
    <property type="entry name" value="KDZ"/>
</dbReference>
<evidence type="ECO:0000256" key="1">
    <source>
        <dbReference type="SAM" id="MobiDB-lite"/>
    </source>
</evidence>
<feature type="region of interest" description="Disordered" evidence="1">
    <location>
        <begin position="984"/>
        <end position="1026"/>
    </location>
</feature>
<dbReference type="Proteomes" id="UP001215280">
    <property type="component" value="Unassembled WGS sequence"/>
</dbReference>
<reference evidence="3" key="1">
    <citation type="submission" date="2023-03" db="EMBL/GenBank/DDBJ databases">
        <title>Massive genome expansion in bonnet fungi (Mycena s.s.) driven by repeated elements and novel gene families across ecological guilds.</title>
        <authorList>
            <consortium name="Lawrence Berkeley National Laboratory"/>
            <person name="Harder C.B."/>
            <person name="Miyauchi S."/>
            <person name="Viragh M."/>
            <person name="Kuo A."/>
            <person name="Thoen E."/>
            <person name="Andreopoulos B."/>
            <person name="Lu D."/>
            <person name="Skrede I."/>
            <person name="Drula E."/>
            <person name="Henrissat B."/>
            <person name="Morin E."/>
            <person name="Kohler A."/>
            <person name="Barry K."/>
            <person name="LaButti K."/>
            <person name="Morin E."/>
            <person name="Salamov A."/>
            <person name="Lipzen A."/>
            <person name="Mereny Z."/>
            <person name="Hegedus B."/>
            <person name="Baldrian P."/>
            <person name="Stursova M."/>
            <person name="Weitz H."/>
            <person name="Taylor A."/>
            <person name="Grigoriev I.V."/>
            <person name="Nagy L.G."/>
            <person name="Martin F."/>
            <person name="Kauserud H."/>
        </authorList>
    </citation>
    <scope>NUCLEOTIDE SEQUENCE</scope>
    <source>
        <strain evidence="3">CBHHK188m</strain>
    </source>
</reference>
<protein>
    <recommendedName>
        <fullName evidence="2">CxC2-like cysteine cluster KDZ transposase-associated domain-containing protein</fullName>
    </recommendedName>
</protein>
<feature type="domain" description="CxC2-like cysteine cluster KDZ transposase-associated" evidence="2">
    <location>
        <begin position="85"/>
        <end position="194"/>
    </location>
</feature>
<name>A0AAD7MKX4_9AGAR</name>
<dbReference type="InterPro" id="IPR041457">
    <property type="entry name" value="CxC2_KDZ-assoc"/>
</dbReference>
<dbReference type="EMBL" id="JARJLG010000272">
    <property type="protein sequence ID" value="KAJ7721064.1"/>
    <property type="molecule type" value="Genomic_DNA"/>
</dbReference>
<feature type="compositionally biased region" description="Acidic residues" evidence="1">
    <location>
        <begin position="991"/>
        <end position="1005"/>
    </location>
</feature>
<dbReference type="Pfam" id="PF18803">
    <property type="entry name" value="CxC2"/>
    <property type="match status" value="1"/>
</dbReference>
<dbReference type="PANTHER" id="PTHR33104:SF2">
    <property type="entry name" value="CXC3 LIKE CYSTEINE CLUSTER DOMAIN-CONTAINING PROTEIN"/>
    <property type="match status" value="1"/>
</dbReference>
<evidence type="ECO:0000313" key="3">
    <source>
        <dbReference type="EMBL" id="KAJ7721064.1"/>
    </source>
</evidence>